<gene>
    <name evidence="1" type="ORF">Pc20g14760</name>
    <name evidence="1" type="ORF">PCH_Pc20g14760</name>
</gene>
<organism evidence="1 2">
    <name type="scientific">Penicillium rubens (strain ATCC 28089 / DSM 1075 / NRRL 1951 / Wisconsin 54-1255)</name>
    <name type="common">Penicillium chrysogenum</name>
    <dbReference type="NCBI Taxonomy" id="500485"/>
    <lineage>
        <taxon>Eukaryota</taxon>
        <taxon>Fungi</taxon>
        <taxon>Dikarya</taxon>
        <taxon>Ascomycota</taxon>
        <taxon>Pezizomycotina</taxon>
        <taxon>Eurotiomycetes</taxon>
        <taxon>Eurotiomycetidae</taxon>
        <taxon>Eurotiales</taxon>
        <taxon>Aspergillaceae</taxon>
        <taxon>Penicillium</taxon>
        <taxon>Penicillium chrysogenum species complex</taxon>
    </lineage>
</organism>
<dbReference type="Proteomes" id="UP000000724">
    <property type="component" value="Contig Pc00c20"/>
</dbReference>
<dbReference type="AlphaFoldDB" id="B6HDT3"/>
<evidence type="ECO:0000313" key="1">
    <source>
        <dbReference type="EMBL" id="CAP86805.1"/>
    </source>
</evidence>
<dbReference type="HOGENOM" id="CLU_2264613_0_0_1"/>
<accession>B6HDT3</accession>
<reference evidence="1 2" key="1">
    <citation type="journal article" date="2008" name="Nat. Biotechnol.">
        <title>Genome sequencing and analysis of the filamentous fungus Penicillium chrysogenum.</title>
        <authorList>
            <person name="van den Berg M.A."/>
            <person name="Albang R."/>
            <person name="Albermann K."/>
            <person name="Badger J.H."/>
            <person name="Daran J.-M."/>
            <person name="Driessen A.J.M."/>
            <person name="Garcia-Estrada C."/>
            <person name="Fedorova N.D."/>
            <person name="Harris D.M."/>
            <person name="Heijne W.H.M."/>
            <person name="Joardar V.S."/>
            <person name="Kiel J.A.K.W."/>
            <person name="Kovalchuk A."/>
            <person name="Martin J.F."/>
            <person name="Nierman W.C."/>
            <person name="Nijland J.G."/>
            <person name="Pronk J.T."/>
            <person name="Roubos J.A."/>
            <person name="van der Klei I.J."/>
            <person name="van Peij N.N.M.E."/>
            <person name="Veenhuis M."/>
            <person name="von Doehren H."/>
            <person name="Wagner C."/>
            <person name="Wortman J.R."/>
            <person name="Bovenberg R.A.L."/>
        </authorList>
    </citation>
    <scope>NUCLEOTIDE SEQUENCE [LARGE SCALE GENOMIC DNA]</scope>
    <source>
        <strain evidence="2">ATCC 28089 / DSM 1075 / NRRL 1951 / Wisconsin 54-1255</strain>
    </source>
</reference>
<proteinExistence type="predicted"/>
<name>B6HDT3_PENRW</name>
<sequence length="103" mass="12053">MWTLLERHLIIRHPLVFHIYIHPDNLTRLRRNTFPWSLEARLYTGRQDHRTSAFAFQHLPSKCCCTSKRSKEIGAHLMDVLTINPKMQGRTSHLVTATTYVLG</sequence>
<keyword evidence="2" id="KW-1185">Reference proteome</keyword>
<dbReference type="VEuPathDB" id="FungiDB:PCH_Pc20g14760"/>
<dbReference type="EMBL" id="AM920435">
    <property type="protein sequence ID" value="CAP86805.1"/>
    <property type="molecule type" value="Genomic_DNA"/>
</dbReference>
<evidence type="ECO:0000313" key="2">
    <source>
        <dbReference type="Proteomes" id="UP000000724"/>
    </source>
</evidence>
<protein>
    <submittedName>
        <fullName evidence="1">Uncharacterized protein</fullName>
    </submittedName>
</protein>